<gene>
    <name evidence="2" type="ORF">TBIB3V08_LOCUS3033</name>
</gene>
<keyword evidence="1" id="KW-1133">Transmembrane helix</keyword>
<dbReference type="EMBL" id="OD565011">
    <property type="protein sequence ID" value="CAD7440532.1"/>
    <property type="molecule type" value="Genomic_DNA"/>
</dbReference>
<feature type="transmembrane region" description="Helical" evidence="1">
    <location>
        <begin position="133"/>
        <end position="155"/>
    </location>
</feature>
<feature type="transmembrane region" description="Helical" evidence="1">
    <location>
        <begin position="64"/>
        <end position="88"/>
    </location>
</feature>
<feature type="transmembrane region" description="Helical" evidence="1">
    <location>
        <begin position="12"/>
        <end position="32"/>
    </location>
</feature>
<keyword evidence="1" id="KW-0472">Membrane</keyword>
<name>A0A7R9EUZ9_9NEOP</name>
<accession>A0A7R9EUZ9</accession>
<proteinExistence type="predicted"/>
<sequence>MSQYTYESRLAVLYLASTLLSIMTTVCALVPYEHWREILDVCVDIRCNCMLYASDTFNFFTGGSRILCLFVVFASAPAIVMGVVMASYHGYRVCISARHQHTPNGRKSKRNGEVAVIQSRNENPEMTTPICQCWTTVALLGITIGLLILAAAIILTDGYVKTCNEYRKTLVKTLPTTGLATKVVYNRLSCSSILDFMDYLEPTTRPFRRRENFDYSRPYEEKDFMRGDFINTAASLLLAIFTSWINLAAEEDLDVRFPNYTSYVTNKIELSLHTIYQRYIKSLMFPVALHEERQGSKNEREKKYHGDVTRRDYFPTLHRERESVGNFLGRILNSRLYVKQKNVTEIAFILIRGNFLPFCSHPEPNVKIVYQSFSGKSVLKSKSRHCI</sequence>
<dbReference type="AlphaFoldDB" id="A0A7R9EUZ9"/>
<reference evidence="2" key="1">
    <citation type="submission" date="2020-11" db="EMBL/GenBank/DDBJ databases">
        <authorList>
            <person name="Tran Van P."/>
        </authorList>
    </citation>
    <scope>NUCLEOTIDE SEQUENCE</scope>
</reference>
<keyword evidence="1" id="KW-0812">Transmembrane</keyword>
<organism evidence="2">
    <name type="scientific">Timema bartmani</name>
    <dbReference type="NCBI Taxonomy" id="61472"/>
    <lineage>
        <taxon>Eukaryota</taxon>
        <taxon>Metazoa</taxon>
        <taxon>Ecdysozoa</taxon>
        <taxon>Arthropoda</taxon>
        <taxon>Hexapoda</taxon>
        <taxon>Insecta</taxon>
        <taxon>Pterygota</taxon>
        <taxon>Neoptera</taxon>
        <taxon>Polyneoptera</taxon>
        <taxon>Phasmatodea</taxon>
        <taxon>Timematodea</taxon>
        <taxon>Timematoidea</taxon>
        <taxon>Timematidae</taxon>
        <taxon>Timema</taxon>
    </lineage>
</organism>
<evidence type="ECO:0000313" key="2">
    <source>
        <dbReference type="EMBL" id="CAD7440532.1"/>
    </source>
</evidence>
<evidence type="ECO:0000256" key="1">
    <source>
        <dbReference type="SAM" id="Phobius"/>
    </source>
</evidence>
<protein>
    <submittedName>
        <fullName evidence="2">Uncharacterized protein</fullName>
    </submittedName>
</protein>